<protein>
    <recommendedName>
        <fullName evidence="2">Lipoprotein</fullName>
    </recommendedName>
</protein>
<organism evidence="1">
    <name type="scientific">marine sediment metagenome</name>
    <dbReference type="NCBI Taxonomy" id="412755"/>
    <lineage>
        <taxon>unclassified sequences</taxon>
        <taxon>metagenomes</taxon>
        <taxon>ecological metagenomes</taxon>
    </lineage>
</organism>
<evidence type="ECO:0008006" key="2">
    <source>
        <dbReference type="Google" id="ProtNLM"/>
    </source>
</evidence>
<accession>A0A0F9DLT7</accession>
<name>A0A0F9DLT7_9ZZZZ</name>
<proteinExistence type="predicted"/>
<sequence length="115" mass="13420">MKKVLTIITVLLFAIGVLTGCLASVAESPLASEYAVQQGGMLFTTDEYPVAEFNNYFKITNYWWREYDEEGNTEWLRRDEDWYIIYLNILDGPITVREIKDGRIAEVVHMWEGFK</sequence>
<gene>
    <name evidence="1" type="ORF">LCGC14_2473330</name>
</gene>
<dbReference type="AlphaFoldDB" id="A0A0F9DLT7"/>
<dbReference type="EMBL" id="LAZR01038785">
    <property type="protein sequence ID" value="KKL18656.1"/>
    <property type="molecule type" value="Genomic_DNA"/>
</dbReference>
<dbReference type="PROSITE" id="PS51257">
    <property type="entry name" value="PROKAR_LIPOPROTEIN"/>
    <property type="match status" value="1"/>
</dbReference>
<reference evidence="1" key="1">
    <citation type="journal article" date="2015" name="Nature">
        <title>Complex archaea that bridge the gap between prokaryotes and eukaryotes.</title>
        <authorList>
            <person name="Spang A."/>
            <person name="Saw J.H."/>
            <person name="Jorgensen S.L."/>
            <person name="Zaremba-Niedzwiedzka K."/>
            <person name="Martijn J."/>
            <person name="Lind A.E."/>
            <person name="van Eijk R."/>
            <person name="Schleper C."/>
            <person name="Guy L."/>
            <person name="Ettema T.J."/>
        </authorList>
    </citation>
    <scope>NUCLEOTIDE SEQUENCE</scope>
</reference>
<comment type="caution">
    <text evidence="1">The sequence shown here is derived from an EMBL/GenBank/DDBJ whole genome shotgun (WGS) entry which is preliminary data.</text>
</comment>
<evidence type="ECO:0000313" key="1">
    <source>
        <dbReference type="EMBL" id="KKL18656.1"/>
    </source>
</evidence>